<reference evidence="8 9" key="1">
    <citation type="submission" date="2016-04" db="EMBL/GenBank/DDBJ databases">
        <title>Draft Genome Sequences of Staphylococcus capitis Strain H36, S. capitis Strain H65, S. cohnii Strain H62, S. hominis Strain H69, Mycobacterium iranicum Strain H39, Plantibacter sp. Strain H53, Pseudomonas oryzihabitans Strain H72, and Microbacterium sp. Strain H83, isolated from residential settings.</title>
        <authorList>
            <person name="Lymperopoulou D."/>
            <person name="Adams R.I."/>
            <person name="Lindow S."/>
            <person name="Coil D.A."/>
            <person name="Jospin G."/>
            <person name="Eisen J.A."/>
        </authorList>
    </citation>
    <scope>NUCLEOTIDE SEQUENCE [LARGE SCALE GENOMIC DNA]</scope>
    <source>
        <strain evidence="8 9">H72</strain>
    </source>
</reference>
<keyword evidence="7" id="KW-0460">Magnesium</keyword>
<dbReference type="Proteomes" id="UP000078356">
    <property type="component" value="Unassembled WGS sequence"/>
</dbReference>
<evidence type="ECO:0000256" key="2">
    <source>
        <dbReference type="ARBA" id="ARBA00016549"/>
    </source>
</evidence>
<keyword evidence="8" id="KW-0489">Methyltransferase</keyword>
<dbReference type="GO" id="GO:0046872">
    <property type="term" value="F:metal ion binding"/>
    <property type="evidence" value="ECO:0007669"/>
    <property type="project" value="UniProtKB-KW"/>
</dbReference>
<keyword evidence="8" id="KW-0808">Transferase</keyword>
<evidence type="ECO:0000256" key="7">
    <source>
        <dbReference type="PIRSR" id="PIRSR605493-1"/>
    </source>
</evidence>
<dbReference type="Pfam" id="PF03737">
    <property type="entry name" value="RraA-like"/>
    <property type="match status" value="1"/>
</dbReference>
<accession>A0A178LAJ0</accession>
<proteinExistence type="predicted"/>
<dbReference type="GO" id="GO:0016829">
    <property type="term" value="F:lyase activity"/>
    <property type="evidence" value="ECO:0007669"/>
    <property type="project" value="UniProtKB-KW"/>
</dbReference>
<dbReference type="Gene3D" id="3.50.30.40">
    <property type="entry name" value="Ribonuclease E inhibitor RraA/RraA-like"/>
    <property type="match status" value="1"/>
</dbReference>
<dbReference type="GO" id="GO:0008168">
    <property type="term" value="F:methyltransferase activity"/>
    <property type="evidence" value="ECO:0007669"/>
    <property type="project" value="UniProtKB-KW"/>
</dbReference>
<feature type="binding site" evidence="7">
    <location>
        <position position="112"/>
    </location>
    <ligand>
        <name>Mg(2+)</name>
        <dbReference type="ChEBI" id="CHEBI:18420"/>
    </ligand>
</feature>
<dbReference type="PANTHER" id="PTHR33254:SF4">
    <property type="entry name" value="4-HYDROXY-4-METHYL-2-OXOGLUTARATE ALDOLASE 3-RELATED"/>
    <property type="match status" value="1"/>
</dbReference>
<evidence type="ECO:0000313" key="8">
    <source>
        <dbReference type="EMBL" id="OAN26627.1"/>
    </source>
</evidence>
<dbReference type="SUPFAM" id="SSF89562">
    <property type="entry name" value="RraA-like"/>
    <property type="match status" value="1"/>
</dbReference>
<name>A0A178LAJ0_9PSED</name>
<sequence length="203" mass="21055">MPGHLSELPAELIAGYAEISASTLGHLGRTGYLPELKPAVAGTRLLGRVVTVRIPLPHGALLREALIASRPGDVMVIEAVGDPHCACWGELRTLAALIKGLAGVVVSGAITDIQAIRQLGLPVFHHGISAVTTQGGEALGELNVELQLGETLVCPGDLALGDDDGLFILSPARAAALLPLAQAKEAADQARRAQLLQRLSEGR</sequence>
<comment type="caution">
    <text evidence="8">The sequence shown here is derived from an EMBL/GenBank/DDBJ whole genome shotgun (WGS) entry which is preliminary data.</text>
</comment>
<dbReference type="RefSeq" id="WP_064308737.1">
    <property type="nucleotide sequence ID" value="NZ_LWCR01000034.1"/>
</dbReference>
<dbReference type="AlphaFoldDB" id="A0A178LAJ0"/>
<dbReference type="CDD" id="cd16841">
    <property type="entry name" value="RraA_family"/>
    <property type="match status" value="1"/>
</dbReference>
<comment type="cofactor">
    <cofactor evidence="1">
        <name>a divalent metal cation</name>
        <dbReference type="ChEBI" id="CHEBI:60240"/>
    </cofactor>
</comment>
<dbReference type="InterPro" id="IPR005493">
    <property type="entry name" value="RraA/RraA-like"/>
</dbReference>
<evidence type="ECO:0000256" key="1">
    <source>
        <dbReference type="ARBA" id="ARBA00001968"/>
    </source>
</evidence>
<evidence type="ECO:0000256" key="3">
    <source>
        <dbReference type="ARBA" id="ARBA00022723"/>
    </source>
</evidence>
<organism evidence="8 9">
    <name type="scientific">Pseudomonas oryzihabitans</name>
    <dbReference type="NCBI Taxonomy" id="47885"/>
    <lineage>
        <taxon>Bacteria</taxon>
        <taxon>Pseudomonadati</taxon>
        <taxon>Pseudomonadota</taxon>
        <taxon>Gammaproteobacteria</taxon>
        <taxon>Pseudomonadales</taxon>
        <taxon>Pseudomonadaceae</taxon>
        <taxon>Pseudomonas</taxon>
    </lineage>
</organism>
<dbReference type="OrthoDB" id="8717144at2"/>
<dbReference type="EMBL" id="LWCR01000034">
    <property type="protein sequence ID" value="OAN26627.1"/>
    <property type="molecule type" value="Genomic_DNA"/>
</dbReference>
<protein>
    <recommendedName>
        <fullName evidence="2">Putative 4-hydroxy-4-methyl-2-oxoglutarate aldolase</fullName>
    </recommendedName>
    <alternativeName>
        <fullName evidence="5">Regulator of ribonuclease activity homolog</fullName>
    </alternativeName>
    <alternativeName>
        <fullName evidence="6">RraA-like protein</fullName>
    </alternativeName>
</protein>
<keyword evidence="4" id="KW-0456">Lyase</keyword>
<evidence type="ECO:0000313" key="9">
    <source>
        <dbReference type="Proteomes" id="UP000078356"/>
    </source>
</evidence>
<evidence type="ECO:0000256" key="4">
    <source>
        <dbReference type="ARBA" id="ARBA00023239"/>
    </source>
</evidence>
<dbReference type="PANTHER" id="PTHR33254">
    <property type="entry name" value="4-HYDROXY-4-METHYL-2-OXOGLUTARATE ALDOLASE 3-RELATED"/>
    <property type="match status" value="1"/>
</dbReference>
<gene>
    <name evidence="8" type="ORF">A4V15_05570</name>
</gene>
<keyword evidence="3 7" id="KW-0479">Metal-binding</keyword>
<comment type="cofactor">
    <cofactor evidence="7">
        <name>Mg(2+)</name>
        <dbReference type="ChEBI" id="CHEBI:18420"/>
    </cofactor>
</comment>
<evidence type="ECO:0000256" key="5">
    <source>
        <dbReference type="ARBA" id="ARBA00029596"/>
    </source>
</evidence>
<dbReference type="InterPro" id="IPR036704">
    <property type="entry name" value="RraA/RraA-like_sf"/>
</dbReference>
<evidence type="ECO:0000256" key="6">
    <source>
        <dbReference type="ARBA" id="ARBA00030169"/>
    </source>
</evidence>
<dbReference type="GO" id="GO:0032259">
    <property type="term" value="P:methylation"/>
    <property type="evidence" value="ECO:0007669"/>
    <property type="project" value="UniProtKB-KW"/>
</dbReference>